<reference evidence="2 3" key="1">
    <citation type="submission" date="2023-12" db="EMBL/GenBank/DDBJ databases">
        <title>Novel species of the genus Arcicella isolated from rivers.</title>
        <authorList>
            <person name="Lu H."/>
        </authorList>
    </citation>
    <scope>NUCLEOTIDE SEQUENCE [LARGE SCALE GENOMIC DNA]</scope>
    <source>
        <strain evidence="2 3">LMG 21963</strain>
    </source>
</reference>
<proteinExistence type="predicted"/>
<feature type="domain" description="Transposase IS204/IS1001/IS1096/IS1165 DDE" evidence="1">
    <location>
        <begin position="2"/>
        <end position="191"/>
    </location>
</feature>
<dbReference type="EMBL" id="JAYFUL010000005">
    <property type="protein sequence ID" value="MEA5257051.1"/>
    <property type="molecule type" value="Genomic_DNA"/>
</dbReference>
<keyword evidence="3" id="KW-1185">Reference proteome</keyword>
<sequence>MDVIFIRKGKKDYACCLVDLERGIILDFLENRQKETIVDYFKAKGIDFCNQIEVVSSDMWDAYSILAGDLFPNAISVIDRYHFFIHLCKAIDSTCKSLRKDSPDEECFKSLRWTLLKSPENLSKDEEKTLNQAFLVSPELQEVYQLRKDLKAIFDMDLTKDHASLKVEEWQEKAQKIGNKFIESFLKTLNN</sequence>
<evidence type="ECO:0000313" key="2">
    <source>
        <dbReference type="EMBL" id="MEA5257051.1"/>
    </source>
</evidence>
<dbReference type="PANTHER" id="PTHR33498">
    <property type="entry name" value="TRANSPOSASE FOR INSERTION SEQUENCE ELEMENT IS1557"/>
    <property type="match status" value="1"/>
</dbReference>
<dbReference type="PANTHER" id="PTHR33498:SF1">
    <property type="entry name" value="TRANSPOSASE FOR INSERTION SEQUENCE ELEMENT IS1557"/>
    <property type="match status" value="1"/>
</dbReference>
<dbReference type="Pfam" id="PF01610">
    <property type="entry name" value="DDE_Tnp_ISL3"/>
    <property type="match status" value="1"/>
</dbReference>
<organism evidence="2 3">
    <name type="scientific">Arcicella aquatica</name>
    <dbReference type="NCBI Taxonomy" id="217141"/>
    <lineage>
        <taxon>Bacteria</taxon>
        <taxon>Pseudomonadati</taxon>
        <taxon>Bacteroidota</taxon>
        <taxon>Cytophagia</taxon>
        <taxon>Cytophagales</taxon>
        <taxon>Flectobacillaceae</taxon>
        <taxon>Arcicella</taxon>
    </lineage>
</organism>
<evidence type="ECO:0000313" key="3">
    <source>
        <dbReference type="Proteomes" id="UP001304671"/>
    </source>
</evidence>
<comment type="caution">
    <text evidence="2">The sequence shown here is derived from an EMBL/GenBank/DDBJ whole genome shotgun (WGS) entry which is preliminary data.</text>
</comment>
<evidence type="ECO:0000259" key="1">
    <source>
        <dbReference type="Pfam" id="PF01610"/>
    </source>
</evidence>
<accession>A0ABU5QJ09</accession>
<dbReference type="RefSeq" id="WP_323247289.1">
    <property type="nucleotide sequence ID" value="NZ_JAYFUL010000005.1"/>
</dbReference>
<gene>
    <name evidence="2" type="ORF">VB264_04585</name>
</gene>
<dbReference type="InterPro" id="IPR002560">
    <property type="entry name" value="Transposase_DDE"/>
</dbReference>
<protein>
    <submittedName>
        <fullName evidence="2">Transposase</fullName>
    </submittedName>
</protein>
<name>A0ABU5QJ09_9BACT</name>
<dbReference type="InterPro" id="IPR047951">
    <property type="entry name" value="Transpos_ISL3"/>
</dbReference>
<dbReference type="Proteomes" id="UP001304671">
    <property type="component" value="Unassembled WGS sequence"/>
</dbReference>